<dbReference type="EMBL" id="CP011390">
    <property type="protein sequence ID" value="ANE50983.1"/>
    <property type="molecule type" value="Genomic_DNA"/>
</dbReference>
<evidence type="ECO:0008006" key="3">
    <source>
        <dbReference type="Google" id="ProtNLM"/>
    </source>
</evidence>
<evidence type="ECO:0000313" key="2">
    <source>
        <dbReference type="Proteomes" id="UP000077177"/>
    </source>
</evidence>
<sequence length="137" mass="15991">MASNSQLPYETITHEIIGCSMKVHSFYGLGFPEVIYKRSLLIELENRNLRYRSEMEKDIYYSGKFVGRRRLDLIVNEKILVEIKAIKELENSHYKQVLNYLNVFDLEVGLLINFGAESLQFKRLIRSKQSAKSSLNP</sequence>
<dbReference type="NCBIfam" id="TIGR04256">
    <property type="entry name" value="GxxExxY"/>
    <property type="match status" value="1"/>
</dbReference>
<name>A0A172TVZ6_9BACT</name>
<evidence type="ECO:0000313" key="1">
    <source>
        <dbReference type="EMBL" id="ANE50983.1"/>
    </source>
</evidence>
<protein>
    <recommendedName>
        <fullName evidence="3">GxxExxY protein</fullName>
    </recommendedName>
</protein>
<dbReference type="Proteomes" id="UP000077177">
    <property type="component" value="Chromosome"/>
</dbReference>
<dbReference type="InterPro" id="IPR026350">
    <property type="entry name" value="GxxExxY"/>
</dbReference>
<reference evidence="2" key="1">
    <citation type="submission" date="2015-01" db="EMBL/GenBank/DDBJ databases">
        <title>Flavisolibacter sp./LCS9/ whole genome sequencing.</title>
        <authorList>
            <person name="Kim M.K."/>
            <person name="Srinivasan S."/>
            <person name="Lee J.-J."/>
        </authorList>
    </citation>
    <scope>NUCLEOTIDE SEQUENCE [LARGE SCALE GENOMIC DNA]</scope>
    <source>
        <strain evidence="2">LCS9</strain>
    </source>
</reference>
<dbReference type="Pfam" id="PF13366">
    <property type="entry name" value="PDDEXK_3"/>
    <property type="match status" value="1"/>
</dbReference>
<organism evidence="1 2">
    <name type="scientific">Flavisolibacter tropicus</name>
    <dbReference type="NCBI Taxonomy" id="1492898"/>
    <lineage>
        <taxon>Bacteria</taxon>
        <taxon>Pseudomonadati</taxon>
        <taxon>Bacteroidota</taxon>
        <taxon>Chitinophagia</taxon>
        <taxon>Chitinophagales</taxon>
        <taxon>Chitinophagaceae</taxon>
        <taxon>Flavisolibacter</taxon>
    </lineage>
</organism>
<reference evidence="1 2" key="2">
    <citation type="journal article" date="2016" name="Int. J. Syst. Evol. Microbiol.">
        <title>Flavisolibacter tropicus sp. nov., isolated from tropical soil.</title>
        <authorList>
            <person name="Lee J.J."/>
            <person name="Kang M.S."/>
            <person name="Kim G.S."/>
            <person name="Lee C.S."/>
            <person name="Lim S."/>
            <person name="Lee J."/>
            <person name="Roh S.H."/>
            <person name="Kang H."/>
            <person name="Ha J.M."/>
            <person name="Bae S."/>
            <person name="Jung H.Y."/>
            <person name="Kim M.K."/>
        </authorList>
    </citation>
    <scope>NUCLEOTIDE SEQUENCE [LARGE SCALE GENOMIC DNA]</scope>
    <source>
        <strain evidence="1 2">LCS9</strain>
    </source>
</reference>
<dbReference type="AlphaFoldDB" id="A0A172TVZ6"/>
<dbReference type="RefSeq" id="WP_066404513.1">
    <property type="nucleotide sequence ID" value="NZ_CP011390.1"/>
</dbReference>
<dbReference type="STRING" id="1492898.SY85_11190"/>
<dbReference type="KEGG" id="fla:SY85_11190"/>
<gene>
    <name evidence="1" type="ORF">SY85_11190</name>
</gene>
<proteinExistence type="predicted"/>
<dbReference type="OrthoDB" id="9806869at2"/>
<keyword evidence="2" id="KW-1185">Reference proteome</keyword>
<accession>A0A172TVZ6</accession>